<dbReference type="AlphaFoldDB" id="R4IUN6"/>
<accession>R4IUN6</accession>
<evidence type="ECO:0000256" key="1">
    <source>
        <dbReference type="SAM" id="MobiDB-lite"/>
    </source>
</evidence>
<protein>
    <submittedName>
        <fullName evidence="2">Uncharacterized protein</fullName>
    </submittedName>
</protein>
<dbReference type="EMBL" id="JX891462">
    <property type="protein sequence ID" value="AGC70361.1"/>
    <property type="molecule type" value="Genomic_DNA"/>
</dbReference>
<reference evidence="2" key="1">
    <citation type="journal article" date="2013" name="Plasmid">
        <title>Complete nucleotide sequence of the self-transmissible TOL plasmid pD2RT provides new insight into arrangement of toluene catabolic plasmids.</title>
        <authorList>
            <person name="Jutkina J."/>
            <person name="Hansen L.H."/>
            <person name="Li L."/>
            <person name="Heinaru E."/>
            <person name="Vedler E."/>
            <person name="Joesaar M."/>
            <person name="Heinaru A."/>
        </authorList>
    </citation>
    <scope>NUCLEOTIDE SEQUENCE</scope>
    <source>
        <strain evidence="2">D2RT</strain>
        <plasmid evidence="2">pD2RT</plasmid>
    </source>
</reference>
<sequence length="93" mass="10314">MSRDESQKLLVIGGPFDGQRMARAGDEFTEVVGTKSSRLHGHYCYKLRWHPMLKKLVWALPENKSVKRPPPDSCQGATGTSPENLETSAGKSE</sequence>
<feature type="region of interest" description="Disordered" evidence="1">
    <location>
        <begin position="64"/>
        <end position="93"/>
    </location>
</feature>
<name>R4IUN6_9PSED</name>
<gene>
    <name evidence="2" type="ORF">pD2RT_007</name>
</gene>
<organism evidence="2">
    <name type="scientific">Pseudomonas migulae</name>
    <dbReference type="NCBI Taxonomy" id="78543"/>
    <lineage>
        <taxon>Bacteria</taxon>
        <taxon>Pseudomonadati</taxon>
        <taxon>Pseudomonadota</taxon>
        <taxon>Gammaproteobacteria</taxon>
        <taxon>Pseudomonadales</taxon>
        <taxon>Pseudomonadaceae</taxon>
        <taxon>Pseudomonas</taxon>
    </lineage>
</organism>
<evidence type="ECO:0000313" key="2">
    <source>
        <dbReference type="EMBL" id="AGC70361.1"/>
    </source>
</evidence>
<geneLocation type="plasmid" evidence="2">
    <name>pD2RT</name>
</geneLocation>
<keyword evidence="2" id="KW-0614">Plasmid</keyword>
<proteinExistence type="predicted"/>
<feature type="compositionally biased region" description="Polar residues" evidence="1">
    <location>
        <begin position="75"/>
        <end position="93"/>
    </location>
</feature>